<protein>
    <submittedName>
        <fullName evidence="2">MFS transporter</fullName>
    </submittedName>
</protein>
<accession>A0ABW0FKI7</accession>
<dbReference type="Pfam" id="PF13347">
    <property type="entry name" value="MFS_2"/>
    <property type="match status" value="1"/>
</dbReference>
<evidence type="ECO:0000313" key="3">
    <source>
        <dbReference type="Proteomes" id="UP001595937"/>
    </source>
</evidence>
<keyword evidence="1" id="KW-0812">Transmembrane</keyword>
<organism evidence="2 3">
    <name type="scientific">Brachybacterium tyrofermentans</name>
    <dbReference type="NCBI Taxonomy" id="47848"/>
    <lineage>
        <taxon>Bacteria</taxon>
        <taxon>Bacillati</taxon>
        <taxon>Actinomycetota</taxon>
        <taxon>Actinomycetes</taxon>
        <taxon>Micrococcales</taxon>
        <taxon>Dermabacteraceae</taxon>
        <taxon>Brachybacterium</taxon>
    </lineage>
</organism>
<dbReference type="GeneID" id="303296936"/>
<dbReference type="RefSeq" id="WP_343923408.1">
    <property type="nucleotide sequence ID" value="NZ_BAAAIR010000033.1"/>
</dbReference>
<dbReference type="SUPFAM" id="SSF103473">
    <property type="entry name" value="MFS general substrate transporter"/>
    <property type="match status" value="1"/>
</dbReference>
<sequence length="111" mass="12208">MIDFQEIRTGERNDATVYATYSWARKLGQAVAGGLTGWALTWIGYVSTAGEHIIQTDQVLDGIYSLATLLPALLLLVSLLALIFWYPLSKKRVDENVATLAAKHESQSSHS</sequence>
<evidence type="ECO:0000313" key="2">
    <source>
        <dbReference type="EMBL" id="MFC5299284.1"/>
    </source>
</evidence>
<name>A0ABW0FKI7_9MICO</name>
<keyword evidence="3" id="KW-1185">Reference proteome</keyword>
<dbReference type="InterPro" id="IPR036259">
    <property type="entry name" value="MFS_trans_sf"/>
</dbReference>
<evidence type="ECO:0000256" key="1">
    <source>
        <dbReference type="SAM" id="Phobius"/>
    </source>
</evidence>
<keyword evidence="1" id="KW-1133">Transmembrane helix</keyword>
<dbReference type="EMBL" id="JBHSLN010000087">
    <property type="protein sequence ID" value="MFC5299284.1"/>
    <property type="molecule type" value="Genomic_DNA"/>
</dbReference>
<feature type="transmembrane region" description="Helical" evidence="1">
    <location>
        <begin position="63"/>
        <end position="86"/>
    </location>
</feature>
<reference evidence="3" key="1">
    <citation type="journal article" date="2019" name="Int. J. Syst. Evol. Microbiol.">
        <title>The Global Catalogue of Microorganisms (GCM) 10K type strain sequencing project: providing services to taxonomists for standard genome sequencing and annotation.</title>
        <authorList>
            <consortium name="The Broad Institute Genomics Platform"/>
            <consortium name="The Broad Institute Genome Sequencing Center for Infectious Disease"/>
            <person name="Wu L."/>
            <person name="Ma J."/>
        </authorList>
    </citation>
    <scope>NUCLEOTIDE SEQUENCE [LARGE SCALE GENOMIC DNA]</scope>
    <source>
        <strain evidence="3">CGMCC 1.16455</strain>
    </source>
</reference>
<proteinExistence type="predicted"/>
<gene>
    <name evidence="2" type="ORF">ACFPK8_17340</name>
</gene>
<keyword evidence="1" id="KW-0472">Membrane</keyword>
<dbReference type="Proteomes" id="UP001595937">
    <property type="component" value="Unassembled WGS sequence"/>
</dbReference>
<comment type="caution">
    <text evidence="2">The sequence shown here is derived from an EMBL/GenBank/DDBJ whole genome shotgun (WGS) entry which is preliminary data.</text>
</comment>